<keyword evidence="4" id="KW-1185">Reference proteome</keyword>
<dbReference type="PANTHER" id="PTHR33744:SF16">
    <property type="entry name" value="CARBOHYDRATE DIACID REGULATOR"/>
    <property type="match status" value="1"/>
</dbReference>
<evidence type="ECO:0000259" key="1">
    <source>
        <dbReference type="Pfam" id="PF05651"/>
    </source>
</evidence>
<sequence>MLTREMAETIVQEASLRVDRNVNIMNRNGKIIASCDPSRLNQIHAGALEVIKDGRTIIIYPEDKLSGAKPGINLPIVFQEKIIGVIGITGDPKEISEIGELVKMMTELMINQKYLASQSEWKQTTKDMLLEQLLKKELSFHDIDRLIGKLDFEFIPTFVTVIIQIEERSSIVSNKTLIESLENACHPKRGFIGVIHVNQLCIILTNINEAEINKKVLTVYQVLKGLHIQFRLSYSLPFDKLKDFRESYLDCDLALKVSDRNKEIVSYAQLETKVLIHRLNQQLSKRFAKRILEKVNEENIKTLKAFLNHNLHIQKTAEELFIHRNTLIYRLNKISEQTGLDPRKFEDALSLQVAIWIYE</sequence>
<feature type="domain" description="Putative sugar diacid recognition" evidence="1">
    <location>
        <begin position="2"/>
        <end position="133"/>
    </location>
</feature>
<protein>
    <recommendedName>
        <fullName evidence="5">Transcriptional regulator</fullName>
    </recommendedName>
</protein>
<dbReference type="InterPro" id="IPR025736">
    <property type="entry name" value="PucR_C-HTH_dom"/>
</dbReference>
<evidence type="ECO:0000259" key="2">
    <source>
        <dbReference type="Pfam" id="PF13556"/>
    </source>
</evidence>
<gene>
    <name evidence="3" type="ORF">AFL42_06960</name>
</gene>
<proteinExistence type="predicted"/>
<dbReference type="InterPro" id="IPR051448">
    <property type="entry name" value="CdaR-like_regulators"/>
</dbReference>
<evidence type="ECO:0008006" key="5">
    <source>
        <dbReference type="Google" id="ProtNLM"/>
    </source>
</evidence>
<dbReference type="Pfam" id="PF13556">
    <property type="entry name" value="HTH_30"/>
    <property type="match status" value="1"/>
</dbReference>
<dbReference type="EMBL" id="LGTK01000017">
    <property type="protein sequence ID" value="KPH76207.1"/>
    <property type="molecule type" value="Genomic_DNA"/>
</dbReference>
<reference evidence="3 4" key="1">
    <citation type="submission" date="2015-07" db="EMBL/GenBank/DDBJ databases">
        <title>High-quality draft genome sequence of Oceanobacillus caeni HM6, a bacillus isolated from a human feces.</title>
        <authorList>
            <person name="Kumar J."/>
            <person name="Verma M.K."/>
            <person name="Pandey R."/>
            <person name="Bhambi M."/>
            <person name="Chauhan N."/>
        </authorList>
    </citation>
    <scope>NUCLEOTIDE SEQUENCE [LARGE SCALE GENOMIC DNA]</scope>
    <source>
        <strain evidence="3 4">HM6</strain>
    </source>
</reference>
<evidence type="ECO:0000313" key="4">
    <source>
        <dbReference type="Proteomes" id="UP000037854"/>
    </source>
</evidence>
<feature type="domain" description="PucR C-terminal helix-turn-helix" evidence="2">
    <location>
        <begin position="301"/>
        <end position="355"/>
    </location>
</feature>
<organism evidence="3 4">
    <name type="scientific">Oceanobacillus caeni</name>
    <dbReference type="NCBI Taxonomy" id="405946"/>
    <lineage>
        <taxon>Bacteria</taxon>
        <taxon>Bacillati</taxon>
        <taxon>Bacillota</taxon>
        <taxon>Bacilli</taxon>
        <taxon>Bacillales</taxon>
        <taxon>Bacillaceae</taxon>
        <taxon>Oceanobacillus</taxon>
    </lineage>
</organism>
<dbReference type="Proteomes" id="UP000037854">
    <property type="component" value="Unassembled WGS sequence"/>
</dbReference>
<dbReference type="RefSeq" id="WP_060668188.1">
    <property type="nucleotide sequence ID" value="NZ_LGTK01000017.1"/>
</dbReference>
<dbReference type="PANTHER" id="PTHR33744">
    <property type="entry name" value="CARBOHYDRATE DIACID REGULATOR"/>
    <property type="match status" value="1"/>
</dbReference>
<evidence type="ECO:0000313" key="3">
    <source>
        <dbReference type="EMBL" id="KPH76207.1"/>
    </source>
</evidence>
<dbReference type="Gene3D" id="1.10.10.2840">
    <property type="entry name" value="PucR C-terminal helix-turn-helix domain"/>
    <property type="match status" value="1"/>
</dbReference>
<dbReference type="InterPro" id="IPR042070">
    <property type="entry name" value="PucR_C-HTH_sf"/>
</dbReference>
<name>A0ABR5MKB9_9BACI</name>
<comment type="caution">
    <text evidence="3">The sequence shown here is derived from an EMBL/GenBank/DDBJ whole genome shotgun (WGS) entry which is preliminary data.</text>
</comment>
<accession>A0ABR5MKB9</accession>
<dbReference type="Pfam" id="PF05651">
    <property type="entry name" value="Diacid_rec"/>
    <property type="match status" value="1"/>
</dbReference>
<dbReference type="InterPro" id="IPR008599">
    <property type="entry name" value="Diacid_rec"/>
</dbReference>